<feature type="region of interest" description="Disordered" evidence="3">
    <location>
        <begin position="317"/>
        <end position="367"/>
    </location>
</feature>
<organism evidence="5 6">
    <name type="scientific">Leucobacter iarius</name>
    <dbReference type="NCBI Taxonomy" id="333963"/>
    <lineage>
        <taxon>Bacteria</taxon>
        <taxon>Bacillati</taxon>
        <taxon>Actinomycetota</taxon>
        <taxon>Actinomycetes</taxon>
        <taxon>Micrococcales</taxon>
        <taxon>Microbacteriaceae</taxon>
        <taxon>Leucobacter</taxon>
    </lineage>
</organism>
<dbReference type="EMBL" id="BAAAOB010000002">
    <property type="protein sequence ID" value="GAA1791873.1"/>
    <property type="molecule type" value="Genomic_DNA"/>
</dbReference>
<dbReference type="InterPro" id="IPR051534">
    <property type="entry name" value="CBASS_pafABC_assoc_protein"/>
</dbReference>
<dbReference type="PROSITE" id="PS51000">
    <property type="entry name" value="HTH_DEOR_2"/>
    <property type="match status" value="1"/>
</dbReference>
<evidence type="ECO:0000256" key="3">
    <source>
        <dbReference type="SAM" id="MobiDB-lite"/>
    </source>
</evidence>
<dbReference type="InterPro" id="IPR026881">
    <property type="entry name" value="WYL_dom"/>
</dbReference>
<evidence type="ECO:0000259" key="4">
    <source>
        <dbReference type="PROSITE" id="PS51000"/>
    </source>
</evidence>
<dbReference type="PANTHER" id="PTHR34580">
    <property type="match status" value="1"/>
</dbReference>
<dbReference type="InterPro" id="IPR057727">
    <property type="entry name" value="WCX_dom"/>
</dbReference>
<gene>
    <name evidence="5" type="ORF">GCM10009768_21050</name>
</gene>
<keyword evidence="2" id="KW-0804">Transcription</keyword>
<dbReference type="SUPFAM" id="SSF46785">
    <property type="entry name" value="Winged helix' DNA-binding domain"/>
    <property type="match status" value="1"/>
</dbReference>
<dbReference type="PIRSF" id="PIRSF016838">
    <property type="entry name" value="PafC"/>
    <property type="match status" value="1"/>
</dbReference>
<dbReference type="RefSeq" id="WP_344032080.1">
    <property type="nucleotide sequence ID" value="NZ_BAAAOB010000002.1"/>
</dbReference>
<dbReference type="InterPro" id="IPR001034">
    <property type="entry name" value="DeoR_HTH"/>
</dbReference>
<reference evidence="6" key="1">
    <citation type="journal article" date="2019" name="Int. J. Syst. Evol. Microbiol.">
        <title>The Global Catalogue of Microorganisms (GCM) 10K type strain sequencing project: providing services to taxonomists for standard genome sequencing and annotation.</title>
        <authorList>
            <consortium name="The Broad Institute Genomics Platform"/>
            <consortium name="The Broad Institute Genome Sequencing Center for Infectious Disease"/>
            <person name="Wu L."/>
            <person name="Ma J."/>
        </authorList>
    </citation>
    <scope>NUCLEOTIDE SEQUENCE [LARGE SCALE GENOMIC DNA]</scope>
    <source>
        <strain evidence="6">JCM 14736</strain>
    </source>
</reference>
<evidence type="ECO:0000313" key="6">
    <source>
        <dbReference type="Proteomes" id="UP001500851"/>
    </source>
</evidence>
<dbReference type="InterPro" id="IPR013196">
    <property type="entry name" value="HTH_11"/>
</dbReference>
<dbReference type="InterPro" id="IPR028349">
    <property type="entry name" value="PafC-like"/>
</dbReference>
<name>A0ABP4XVM8_9MICO</name>
<accession>A0ABP4XVM8</accession>
<evidence type="ECO:0000256" key="1">
    <source>
        <dbReference type="ARBA" id="ARBA00023015"/>
    </source>
</evidence>
<evidence type="ECO:0000313" key="5">
    <source>
        <dbReference type="EMBL" id="GAA1791873.1"/>
    </source>
</evidence>
<dbReference type="PANTHER" id="PTHR34580:SF1">
    <property type="entry name" value="PROTEIN PAFC"/>
    <property type="match status" value="1"/>
</dbReference>
<comment type="caution">
    <text evidence="5">The sequence shown here is derived from an EMBL/GenBank/DDBJ whole genome shotgun (WGS) entry which is preliminary data.</text>
</comment>
<keyword evidence="1" id="KW-0805">Transcription regulation</keyword>
<sequence>MERPQRLLAILVALQANRRMTAGELAEQFAVSRRTVLRDIDALAAADVPIVAERGRYGGISLLPGADVDVSRFTSSESEALELVGVDLAQARRLGLEAAARSAAQKLTARKRWQRPGTDPQRLPLARVVAIDSGGWFVPEEHADVAALVRDLRLGARLRITYRSSGRPAASERTVDPHGLFSRGGRWYLIAEADGDPRMFALARLETWTVLPETRRLRSELPLEALATSLVAGLEQRRSLRVTALLDAGTEDLARRILGSRLEAVDPTSDPDTVRITVGYDQLDAVRQLLQFSDHLEVVDPPEARRLVAALAEGIARRHSGERARSQPLPRSVGPNESTNALSLLTPPSGDVGTTRTHHPTTEEHAP</sequence>
<dbReference type="InterPro" id="IPR036390">
    <property type="entry name" value="WH_DNA-bd_sf"/>
</dbReference>
<dbReference type="Pfam" id="PF13280">
    <property type="entry name" value="WYL"/>
    <property type="match status" value="1"/>
</dbReference>
<dbReference type="Pfam" id="PF25583">
    <property type="entry name" value="WCX"/>
    <property type="match status" value="1"/>
</dbReference>
<dbReference type="Gene3D" id="1.10.10.10">
    <property type="entry name" value="Winged helix-like DNA-binding domain superfamily/Winged helix DNA-binding domain"/>
    <property type="match status" value="1"/>
</dbReference>
<protein>
    <submittedName>
        <fullName evidence="5">YafY family protein</fullName>
    </submittedName>
</protein>
<dbReference type="PROSITE" id="PS52050">
    <property type="entry name" value="WYL"/>
    <property type="match status" value="1"/>
</dbReference>
<dbReference type="InterPro" id="IPR036388">
    <property type="entry name" value="WH-like_DNA-bd_sf"/>
</dbReference>
<feature type="domain" description="HTH deoR-type" evidence="4">
    <location>
        <begin position="3"/>
        <end position="62"/>
    </location>
</feature>
<proteinExistence type="predicted"/>
<evidence type="ECO:0000256" key="2">
    <source>
        <dbReference type="ARBA" id="ARBA00023163"/>
    </source>
</evidence>
<keyword evidence="6" id="KW-1185">Reference proteome</keyword>
<dbReference type="Pfam" id="PF08279">
    <property type="entry name" value="HTH_11"/>
    <property type="match status" value="1"/>
</dbReference>
<dbReference type="Proteomes" id="UP001500851">
    <property type="component" value="Unassembled WGS sequence"/>
</dbReference>